<dbReference type="AlphaFoldDB" id="A0A413S0H1"/>
<accession>A0A413S0H1</accession>
<name>A0A413S0H1_9FIRM</name>
<evidence type="ECO:0008006" key="3">
    <source>
        <dbReference type="Google" id="ProtNLM"/>
    </source>
</evidence>
<sequence length="63" mass="7862">MTPSQRHMGLDQEILRKRKEVYEKAKERHPERWARETRYWSFSEEEWLNPRQEAETKKETKVS</sequence>
<reference evidence="1 2" key="1">
    <citation type="submission" date="2018-08" db="EMBL/GenBank/DDBJ databases">
        <title>A genome reference for cultivated species of the human gut microbiota.</title>
        <authorList>
            <person name="Zou Y."/>
            <person name="Xue W."/>
            <person name="Luo G."/>
        </authorList>
    </citation>
    <scope>NUCLEOTIDE SEQUENCE [LARGE SCALE GENOMIC DNA]</scope>
    <source>
        <strain evidence="1 2">AM43-2</strain>
    </source>
</reference>
<evidence type="ECO:0000313" key="1">
    <source>
        <dbReference type="EMBL" id="RHA54763.1"/>
    </source>
</evidence>
<dbReference type="EMBL" id="QSFO01000006">
    <property type="protein sequence ID" value="RHA54763.1"/>
    <property type="molecule type" value="Genomic_DNA"/>
</dbReference>
<evidence type="ECO:0000313" key="2">
    <source>
        <dbReference type="Proteomes" id="UP000284598"/>
    </source>
</evidence>
<dbReference type="Proteomes" id="UP000284598">
    <property type="component" value="Unassembled WGS sequence"/>
</dbReference>
<protein>
    <recommendedName>
        <fullName evidence="3">Transposase</fullName>
    </recommendedName>
</protein>
<comment type="caution">
    <text evidence="1">The sequence shown here is derived from an EMBL/GenBank/DDBJ whole genome shotgun (WGS) entry which is preliminary data.</text>
</comment>
<gene>
    <name evidence="1" type="ORF">DW929_05970</name>
</gene>
<proteinExistence type="predicted"/>
<organism evidence="1 2">
    <name type="scientific">Eubacterium ventriosum</name>
    <dbReference type="NCBI Taxonomy" id="39496"/>
    <lineage>
        <taxon>Bacteria</taxon>
        <taxon>Bacillati</taxon>
        <taxon>Bacillota</taxon>
        <taxon>Clostridia</taxon>
        <taxon>Eubacteriales</taxon>
        <taxon>Eubacteriaceae</taxon>
        <taxon>Eubacterium</taxon>
    </lineage>
</organism>